<dbReference type="Proteomes" id="UP000485058">
    <property type="component" value="Unassembled WGS sequence"/>
</dbReference>
<comment type="caution">
    <text evidence="1">The sequence shown here is derived from an EMBL/GenBank/DDBJ whole genome shotgun (WGS) entry which is preliminary data.</text>
</comment>
<gene>
    <name evidence="1" type="ORF">HaLaN_18547</name>
</gene>
<accession>A0A699ZNT2</accession>
<evidence type="ECO:0000313" key="2">
    <source>
        <dbReference type="Proteomes" id="UP000485058"/>
    </source>
</evidence>
<reference evidence="1 2" key="1">
    <citation type="submission" date="2020-02" db="EMBL/GenBank/DDBJ databases">
        <title>Draft genome sequence of Haematococcus lacustris strain NIES-144.</title>
        <authorList>
            <person name="Morimoto D."/>
            <person name="Nakagawa S."/>
            <person name="Yoshida T."/>
            <person name="Sawayama S."/>
        </authorList>
    </citation>
    <scope>NUCLEOTIDE SEQUENCE [LARGE SCALE GENOMIC DNA]</scope>
    <source>
        <strain evidence="1 2">NIES-144</strain>
    </source>
</reference>
<protein>
    <submittedName>
        <fullName evidence="1">Uncharacterized protein</fullName>
    </submittedName>
</protein>
<proteinExistence type="predicted"/>
<sequence>MINPDYDQQLAAYQQQLVDWGSAAKARTKLGDAFVPRPIKNISTILQGIYRAGAPQLVPE</sequence>
<organism evidence="1 2">
    <name type="scientific">Haematococcus lacustris</name>
    <name type="common">Green alga</name>
    <name type="synonym">Haematococcus pluvialis</name>
    <dbReference type="NCBI Taxonomy" id="44745"/>
    <lineage>
        <taxon>Eukaryota</taxon>
        <taxon>Viridiplantae</taxon>
        <taxon>Chlorophyta</taxon>
        <taxon>core chlorophytes</taxon>
        <taxon>Chlorophyceae</taxon>
        <taxon>CS clade</taxon>
        <taxon>Chlamydomonadales</taxon>
        <taxon>Haematococcaceae</taxon>
        <taxon>Haematococcus</taxon>
    </lineage>
</organism>
<keyword evidence="2" id="KW-1185">Reference proteome</keyword>
<dbReference type="AlphaFoldDB" id="A0A699ZNT2"/>
<evidence type="ECO:0000313" key="1">
    <source>
        <dbReference type="EMBL" id="GFH21279.1"/>
    </source>
</evidence>
<feature type="non-terminal residue" evidence="1">
    <location>
        <position position="1"/>
    </location>
</feature>
<name>A0A699ZNT2_HAELA</name>
<feature type="non-terminal residue" evidence="1">
    <location>
        <position position="60"/>
    </location>
</feature>
<dbReference type="EMBL" id="BLLF01001796">
    <property type="protein sequence ID" value="GFH21279.1"/>
    <property type="molecule type" value="Genomic_DNA"/>
</dbReference>